<evidence type="ECO:0000256" key="3">
    <source>
        <dbReference type="ARBA" id="ARBA00022490"/>
    </source>
</evidence>
<dbReference type="EMBL" id="CAJPVJ010003188">
    <property type="protein sequence ID" value="CAG2167274.1"/>
    <property type="molecule type" value="Genomic_DNA"/>
</dbReference>
<evidence type="ECO:0000256" key="1">
    <source>
        <dbReference type="ARBA" id="ARBA00004496"/>
    </source>
</evidence>
<evidence type="ECO:0000313" key="6">
    <source>
        <dbReference type="EMBL" id="CAD7648492.1"/>
    </source>
</evidence>
<evidence type="ECO:0000313" key="7">
    <source>
        <dbReference type="Proteomes" id="UP000728032"/>
    </source>
</evidence>
<dbReference type="GO" id="GO:0003723">
    <property type="term" value="F:RNA binding"/>
    <property type="evidence" value="ECO:0007669"/>
    <property type="project" value="InterPro"/>
</dbReference>
<dbReference type="Gene3D" id="3.10.400.20">
    <property type="match status" value="1"/>
</dbReference>
<feature type="domain" description="PUA" evidence="5">
    <location>
        <begin position="93"/>
        <end position="172"/>
    </location>
</feature>
<organism evidence="6">
    <name type="scientific">Oppiella nova</name>
    <dbReference type="NCBI Taxonomy" id="334625"/>
    <lineage>
        <taxon>Eukaryota</taxon>
        <taxon>Metazoa</taxon>
        <taxon>Ecdysozoa</taxon>
        <taxon>Arthropoda</taxon>
        <taxon>Chelicerata</taxon>
        <taxon>Arachnida</taxon>
        <taxon>Acari</taxon>
        <taxon>Acariformes</taxon>
        <taxon>Sarcoptiformes</taxon>
        <taxon>Oribatida</taxon>
        <taxon>Brachypylina</taxon>
        <taxon>Oppioidea</taxon>
        <taxon>Oppiidae</taxon>
        <taxon>Oppiella</taxon>
    </lineage>
</organism>
<dbReference type="GO" id="GO:0002188">
    <property type="term" value="P:translation reinitiation"/>
    <property type="evidence" value="ECO:0007669"/>
    <property type="project" value="UniProtKB-ARBA"/>
</dbReference>
<keyword evidence="7" id="KW-1185">Reference proteome</keyword>
<dbReference type="Proteomes" id="UP000728032">
    <property type="component" value="Unassembled WGS sequence"/>
</dbReference>
<dbReference type="NCBIfam" id="TIGR00451">
    <property type="entry name" value="unchar_dom_2"/>
    <property type="match status" value="1"/>
</dbReference>
<gene>
    <name evidence="6" type="ORF">ONB1V03_LOCUS6783</name>
</gene>
<dbReference type="InterPro" id="IPR002478">
    <property type="entry name" value="PUA"/>
</dbReference>
<evidence type="ECO:0000256" key="4">
    <source>
        <dbReference type="PIRNR" id="PIRNR005067"/>
    </source>
</evidence>
<reference evidence="6" key="1">
    <citation type="submission" date="2020-11" db="EMBL/GenBank/DDBJ databases">
        <authorList>
            <person name="Tran Van P."/>
        </authorList>
    </citation>
    <scope>NUCLEOTIDE SEQUENCE</scope>
</reference>
<sequence length="182" mass="20353">MFKKFDETNVSGVTQLKSTVQKGIKNKIVDQFPHIKDYIDDIFPKKEAIKTLKCHEHIEVVIGPNGEHLFFRQRDGPYLPTLKIVHKYPFICPLMQVDRGAITFVLSGANIMCPGLTSKGAIMTPDLPADSVVTVIAEGKQHALSVGVLKMSTNDIAKINRGIAIENIHFLQDGLWRMKTIK</sequence>
<dbReference type="PIRSF" id="PIRSF005067">
    <property type="entry name" value="Tma_RNA-bind_prd"/>
    <property type="match status" value="1"/>
</dbReference>
<dbReference type="FunFam" id="3.10.400.20:FF:000001">
    <property type="entry name" value="Malignant T-cell-amplified sequence 1"/>
    <property type="match status" value="1"/>
</dbReference>
<protein>
    <recommendedName>
        <fullName evidence="5">PUA domain-containing protein</fullName>
    </recommendedName>
</protein>
<accession>A0A7R9LV51</accession>
<dbReference type="GO" id="GO:0001731">
    <property type="term" value="P:formation of translation preinitiation complex"/>
    <property type="evidence" value="ECO:0007669"/>
    <property type="project" value="TreeGrafter"/>
</dbReference>
<dbReference type="CDD" id="cd11609">
    <property type="entry name" value="MCT1_N"/>
    <property type="match status" value="1"/>
</dbReference>
<dbReference type="GO" id="GO:0005737">
    <property type="term" value="C:cytoplasm"/>
    <property type="evidence" value="ECO:0007669"/>
    <property type="project" value="UniProtKB-SubCell"/>
</dbReference>
<dbReference type="Pfam" id="PF01472">
    <property type="entry name" value="PUA"/>
    <property type="match status" value="1"/>
</dbReference>
<dbReference type="Pfam" id="PF17832">
    <property type="entry name" value="Pre-PUA"/>
    <property type="match status" value="1"/>
</dbReference>
<dbReference type="PANTHER" id="PTHR22798:SF0">
    <property type="entry name" value="MALIGNANT T-CELL-AMPLIFIED SEQUENCE 1"/>
    <property type="match status" value="1"/>
</dbReference>
<dbReference type="AlphaFoldDB" id="A0A7R9LV51"/>
<dbReference type="EMBL" id="OC918013">
    <property type="protein sequence ID" value="CAD7648492.1"/>
    <property type="molecule type" value="Genomic_DNA"/>
</dbReference>
<comment type="subcellular location">
    <subcellularLocation>
        <location evidence="1 4">Cytoplasm</location>
    </subcellularLocation>
</comment>
<dbReference type="CDD" id="cd21155">
    <property type="entry name" value="PUA_MCTS-1-like"/>
    <property type="match status" value="1"/>
</dbReference>
<dbReference type="InterPro" id="IPR041366">
    <property type="entry name" value="Pre-PUA"/>
</dbReference>
<dbReference type="InterPro" id="IPR004521">
    <property type="entry name" value="Uncharacterised_CHP00451"/>
</dbReference>
<keyword evidence="3 4" id="KW-0963">Cytoplasm</keyword>
<dbReference type="SUPFAM" id="SSF88697">
    <property type="entry name" value="PUA domain-like"/>
    <property type="match status" value="1"/>
</dbReference>
<evidence type="ECO:0000256" key="2">
    <source>
        <dbReference type="ARBA" id="ARBA00008955"/>
    </source>
</evidence>
<dbReference type="PROSITE" id="PS50890">
    <property type="entry name" value="PUA"/>
    <property type="match status" value="1"/>
</dbReference>
<dbReference type="InterPro" id="IPR016437">
    <property type="entry name" value="MCT-1/Tma20"/>
</dbReference>
<proteinExistence type="inferred from homology"/>
<dbReference type="PANTHER" id="PTHR22798">
    <property type="entry name" value="MCT-1 PROTEIN"/>
    <property type="match status" value="1"/>
</dbReference>
<name>A0A7R9LV51_9ACAR</name>
<dbReference type="InterPro" id="IPR015947">
    <property type="entry name" value="PUA-like_sf"/>
</dbReference>
<dbReference type="SMART" id="SM00359">
    <property type="entry name" value="PUA"/>
    <property type="match status" value="1"/>
</dbReference>
<dbReference type="OrthoDB" id="10249667at2759"/>
<comment type="similarity">
    <text evidence="2">Belongs to the MCTS1 family.</text>
</comment>
<evidence type="ECO:0000259" key="5">
    <source>
        <dbReference type="SMART" id="SM00359"/>
    </source>
</evidence>